<evidence type="ECO:0000313" key="2">
    <source>
        <dbReference type="EMBL" id="AEO93658.1"/>
    </source>
</evidence>
<dbReference type="RefSeq" id="YP_009015702.1">
    <property type="nucleotide sequence ID" value="NC_023719.1"/>
</dbReference>
<evidence type="ECO:0000313" key="3">
    <source>
        <dbReference type="Proteomes" id="UP000009273"/>
    </source>
</evidence>
<protein>
    <submittedName>
        <fullName evidence="2">Gp399</fullName>
    </submittedName>
</protein>
<keyword evidence="3" id="KW-1185">Reference proteome</keyword>
<dbReference type="KEGG" id="vg:18563614"/>
<dbReference type="GeneID" id="18563614"/>
<dbReference type="EMBL" id="JN638751">
    <property type="protein sequence ID" value="AEO93658.1"/>
    <property type="molecule type" value="Genomic_DNA"/>
</dbReference>
<organism evidence="2 3">
    <name type="scientific">Bacillus phage G</name>
    <dbReference type="NCBI Taxonomy" id="2884420"/>
    <lineage>
        <taxon>Viruses</taxon>
        <taxon>Duplodnaviria</taxon>
        <taxon>Heunggongvirae</taxon>
        <taxon>Uroviricota</taxon>
        <taxon>Caudoviricetes</taxon>
        <taxon>Donellivirus</taxon>
        <taxon>Donellivirus gee</taxon>
    </lineage>
</organism>
<reference evidence="2 3" key="1">
    <citation type="submission" date="2011-09" db="EMBL/GenBank/DDBJ databases">
        <authorList>
            <person name="Pope W.H."/>
            <person name="Pedulla M.L."/>
            <person name="Ford M.E."/>
            <person name="Peebles C.L."/>
            <person name="Hatfull G.H."/>
            <person name="Hendrix R.W."/>
        </authorList>
    </citation>
    <scope>NUCLEOTIDE SEQUENCE [LARGE SCALE GENOMIC DNA]</scope>
    <source>
        <strain evidence="2">G</strain>
    </source>
</reference>
<dbReference type="Proteomes" id="UP000009273">
    <property type="component" value="Segment"/>
</dbReference>
<sequence>MTPRLYVSPGDLLKHYKGGQYVVLAVCHNEANQNEMLVSYLSLSDGKPWVRELSQFNEMIIPEDTEKYGPDPVIRFEVVGKTKVLVNAGAPYGEFAVLGS</sequence>
<gene>
    <name evidence="2" type="primary">399</name>
    <name evidence="2" type="ORF">G_399</name>
</gene>
<name>G3MAE0_9CAUD</name>
<evidence type="ECO:0000259" key="1">
    <source>
        <dbReference type="Pfam" id="PF07866"/>
    </source>
</evidence>
<dbReference type="Gene3D" id="2.30.30.320">
    <property type="entry name" value="DUF1653-like domain"/>
    <property type="match status" value="1"/>
</dbReference>
<accession>G3MAE0</accession>
<dbReference type="Pfam" id="PF07866">
    <property type="entry name" value="DUF1653"/>
    <property type="match status" value="1"/>
</dbReference>
<feature type="domain" description="DUF1653" evidence="1">
    <location>
        <begin position="14"/>
        <end position="77"/>
    </location>
</feature>
<dbReference type="InterPro" id="IPR037135">
    <property type="entry name" value="DUF1653-like_dom_sf"/>
</dbReference>
<dbReference type="InterPro" id="IPR023387">
    <property type="entry name" value="DUF1653-like_dom"/>
</dbReference>
<proteinExistence type="predicted"/>